<proteinExistence type="predicted"/>
<comment type="caution">
    <text evidence="2">The sequence shown here is derived from an EMBL/GenBank/DDBJ whole genome shotgun (WGS) entry which is preliminary data.</text>
</comment>
<evidence type="ECO:0000313" key="3">
    <source>
        <dbReference type="Proteomes" id="UP001501598"/>
    </source>
</evidence>
<evidence type="ECO:0000256" key="1">
    <source>
        <dbReference type="SAM" id="Phobius"/>
    </source>
</evidence>
<organism evidence="2 3">
    <name type="scientific">Pseudonocardia xishanensis</name>
    <dbReference type="NCBI Taxonomy" id="630995"/>
    <lineage>
        <taxon>Bacteria</taxon>
        <taxon>Bacillati</taxon>
        <taxon>Actinomycetota</taxon>
        <taxon>Actinomycetes</taxon>
        <taxon>Pseudonocardiales</taxon>
        <taxon>Pseudonocardiaceae</taxon>
        <taxon>Pseudonocardia</taxon>
    </lineage>
</organism>
<name>A0ABP8RXJ2_9PSEU</name>
<dbReference type="EMBL" id="BAABGT010000075">
    <property type="protein sequence ID" value="GAA4552797.1"/>
    <property type="molecule type" value="Genomic_DNA"/>
</dbReference>
<keyword evidence="3" id="KW-1185">Reference proteome</keyword>
<dbReference type="RefSeq" id="WP_345422572.1">
    <property type="nucleotide sequence ID" value="NZ_BAABGT010000075.1"/>
</dbReference>
<dbReference type="PANTHER" id="PTHR42305">
    <property type="entry name" value="MEMBRANE PROTEIN RV1733C-RELATED"/>
    <property type="match status" value="1"/>
</dbReference>
<dbReference type="InterPro" id="IPR039708">
    <property type="entry name" value="MT1774/Rv1733c-like"/>
</dbReference>
<keyword evidence="1" id="KW-0812">Transmembrane</keyword>
<dbReference type="Proteomes" id="UP001501598">
    <property type="component" value="Unassembled WGS sequence"/>
</dbReference>
<feature type="transmembrane region" description="Helical" evidence="1">
    <location>
        <begin position="25"/>
        <end position="48"/>
    </location>
</feature>
<evidence type="ECO:0000313" key="2">
    <source>
        <dbReference type="EMBL" id="GAA4552797.1"/>
    </source>
</evidence>
<keyword evidence="1" id="KW-1133">Transmembrane helix</keyword>
<protein>
    <recommendedName>
        <fullName evidence="4">DUF3592 domain-containing protein</fullName>
    </recommendedName>
</protein>
<dbReference type="PANTHER" id="PTHR42305:SF1">
    <property type="entry name" value="MEMBRANE PROTEIN RV1733C-RELATED"/>
    <property type="match status" value="1"/>
</dbReference>
<gene>
    <name evidence="2" type="ORF">GCM10023175_47240</name>
</gene>
<keyword evidence="1" id="KW-0472">Membrane</keyword>
<sequence length="193" mass="20280">MANRQHTRRSRAGLPRRRVDRLGDLLAWLTAVLGLGSVLAAVVVGVFVHGDVVERARTETVGRTEVTAVVTESALFSAGPGTTWVTVPVRWTSADGAVHEATAVEPAPVLAGTPVAVWVDGAGAVVPTPVQADDATPVAITAGFSVLVFGVAAVLLLHRLLDGVLLRMAGREWDREWRSVGPRWTGRAGGRTG</sequence>
<feature type="transmembrane region" description="Helical" evidence="1">
    <location>
        <begin position="138"/>
        <end position="161"/>
    </location>
</feature>
<reference evidence="3" key="1">
    <citation type="journal article" date="2019" name="Int. J. Syst. Evol. Microbiol.">
        <title>The Global Catalogue of Microorganisms (GCM) 10K type strain sequencing project: providing services to taxonomists for standard genome sequencing and annotation.</title>
        <authorList>
            <consortium name="The Broad Institute Genomics Platform"/>
            <consortium name="The Broad Institute Genome Sequencing Center for Infectious Disease"/>
            <person name="Wu L."/>
            <person name="Ma J."/>
        </authorList>
    </citation>
    <scope>NUCLEOTIDE SEQUENCE [LARGE SCALE GENOMIC DNA]</scope>
    <source>
        <strain evidence="3">JCM 17906</strain>
    </source>
</reference>
<evidence type="ECO:0008006" key="4">
    <source>
        <dbReference type="Google" id="ProtNLM"/>
    </source>
</evidence>
<accession>A0ABP8RXJ2</accession>